<accession>H8K659</accession>
<proteinExistence type="predicted"/>
<reference evidence="3" key="1">
    <citation type="submission" date="2012-02" db="EMBL/GenBank/DDBJ databases">
        <title>Complete genome sequence of Candidatus Rickettsia amblyommii strain GAT-30V.</title>
        <authorList>
            <person name="Johnson S.L."/>
            <person name="Munk A.C."/>
            <person name="Han S."/>
            <person name="Bruce D.C."/>
            <person name="Dasch G.A."/>
        </authorList>
    </citation>
    <scope>NUCLEOTIDE SEQUENCE [LARGE SCALE GENOMIC DNA]</scope>
    <source>
        <strain evidence="3">GAT-30V</strain>
        <plasmid evidence="3">pMCE_1</plasmid>
    </source>
</reference>
<gene>
    <name evidence="2" type="ordered locus">MCE_08190</name>
</gene>
<dbReference type="RefSeq" id="WP_014386927.1">
    <property type="nucleotide sequence ID" value="NC_017020.1"/>
</dbReference>
<dbReference type="KEGG" id="ram:MCE_08190"/>
<evidence type="ECO:0000313" key="3">
    <source>
        <dbReference type="Proteomes" id="UP000008005"/>
    </source>
</evidence>
<evidence type="ECO:0000313" key="2">
    <source>
        <dbReference type="EMBL" id="AFC70370.1"/>
    </source>
</evidence>
<keyword evidence="2" id="KW-0614">Plasmid</keyword>
<protein>
    <submittedName>
        <fullName evidence="2">TPR repeat-containing protein</fullName>
    </submittedName>
</protein>
<feature type="compositionally biased region" description="Polar residues" evidence="1">
    <location>
        <begin position="1"/>
        <end position="14"/>
    </location>
</feature>
<sequence length="80" mass="9196">MTNHKQCLTNSNNAKGKMSVPAQQDQEDEKWSRYFKLGMYWFGREEGNHKALMYFRRCLQLNPGNEPANILCGDDIAKAG</sequence>
<evidence type="ECO:0000256" key="1">
    <source>
        <dbReference type="SAM" id="MobiDB-lite"/>
    </source>
</evidence>
<feature type="region of interest" description="Disordered" evidence="1">
    <location>
        <begin position="1"/>
        <end position="25"/>
    </location>
</feature>
<name>H8K659_RICAG</name>
<geneLocation type="plasmid" evidence="2 3">
    <name>pMCE_1</name>
</geneLocation>
<dbReference type="EMBL" id="CP003335">
    <property type="protein sequence ID" value="AFC70370.1"/>
    <property type="molecule type" value="Genomic_DNA"/>
</dbReference>
<dbReference type="AlphaFoldDB" id="H8K659"/>
<dbReference type="HOGENOM" id="CLU_2587476_0_0_5"/>
<organism evidence="2 3">
    <name type="scientific">Rickettsia amblyommatis (strain GAT-30V)</name>
    <name type="common">Rickettsia amblyommii</name>
    <dbReference type="NCBI Taxonomy" id="1105111"/>
    <lineage>
        <taxon>Bacteria</taxon>
        <taxon>Pseudomonadati</taxon>
        <taxon>Pseudomonadota</taxon>
        <taxon>Alphaproteobacteria</taxon>
        <taxon>Rickettsiales</taxon>
        <taxon>Rickettsiaceae</taxon>
        <taxon>Rickettsieae</taxon>
        <taxon>Rickettsia</taxon>
        <taxon>spotted fever group</taxon>
    </lineage>
</organism>
<dbReference type="Proteomes" id="UP000008005">
    <property type="component" value="Plasmid pMCE_1"/>
</dbReference>